<dbReference type="EMBL" id="RIBY02001867">
    <property type="protein sequence ID" value="KAH9827636.1"/>
    <property type="molecule type" value="Genomic_DNA"/>
</dbReference>
<dbReference type="Proteomes" id="UP001138500">
    <property type="component" value="Unassembled WGS sequence"/>
</dbReference>
<evidence type="ECO:0000313" key="1">
    <source>
        <dbReference type="EMBL" id="KAH9827636.1"/>
    </source>
</evidence>
<reference evidence="1 2" key="2">
    <citation type="journal article" date="2021" name="Curr. Genet.">
        <title>Genetic response to nitrogen starvation in the aggressive Eucalyptus foliar pathogen Teratosphaeria destructans.</title>
        <authorList>
            <person name="Havenga M."/>
            <person name="Wingfield B.D."/>
            <person name="Wingfield M.J."/>
            <person name="Dreyer L.L."/>
            <person name="Roets F."/>
            <person name="Aylward J."/>
        </authorList>
    </citation>
    <scope>NUCLEOTIDE SEQUENCE [LARGE SCALE GENOMIC DNA]</scope>
    <source>
        <strain evidence="1">CMW44962</strain>
    </source>
</reference>
<evidence type="ECO:0000313" key="2">
    <source>
        <dbReference type="Proteomes" id="UP001138500"/>
    </source>
</evidence>
<reference evidence="1 2" key="1">
    <citation type="journal article" date="2018" name="IMA Fungus">
        <title>IMA Genome-F 10: Nine draft genome sequences of Claviceps purpurea s.lat., including C. arundinis, C. humidiphila, and C. cf. spartinae, pseudomolecules for the pitch canker pathogen Fusarium circinatum, draft genome of Davidsoniella eucalypti, Grosmannia galeiformis, Quambalaria eucalypti, and Teratosphaeria destructans.</title>
        <authorList>
            <person name="Wingfield B.D."/>
            <person name="Liu M."/>
            <person name="Nguyen H.D."/>
            <person name="Lane F.A."/>
            <person name="Morgan S.W."/>
            <person name="De Vos L."/>
            <person name="Wilken P.M."/>
            <person name="Duong T.A."/>
            <person name="Aylward J."/>
            <person name="Coetzee M.P."/>
            <person name="Dadej K."/>
            <person name="De Beer Z.W."/>
            <person name="Findlay W."/>
            <person name="Havenga M."/>
            <person name="Kolarik M."/>
            <person name="Menzies J.G."/>
            <person name="Naidoo K."/>
            <person name="Pochopski O."/>
            <person name="Shoukouhi P."/>
            <person name="Santana Q.C."/>
            <person name="Seifert K.A."/>
            <person name="Soal N."/>
            <person name="Steenkamp E.T."/>
            <person name="Tatham C.T."/>
            <person name="van der Nest M.A."/>
            <person name="Wingfield M.J."/>
        </authorList>
    </citation>
    <scope>NUCLEOTIDE SEQUENCE [LARGE SCALE GENOMIC DNA]</scope>
    <source>
        <strain evidence="1">CMW44962</strain>
    </source>
</reference>
<name>A0A9W7SS60_9PEZI</name>
<organism evidence="1 2">
    <name type="scientific">Teratosphaeria destructans</name>
    <dbReference type="NCBI Taxonomy" id="418781"/>
    <lineage>
        <taxon>Eukaryota</taxon>
        <taxon>Fungi</taxon>
        <taxon>Dikarya</taxon>
        <taxon>Ascomycota</taxon>
        <taxon>Pezizomycotina</taxon>
        <taxon>Dothideomycetes</taxon>
        <taxon>Dothideomycetidae</taxon>
        <taxon>Mycosphaerellales</taxon>
        <taxon>Teratosphaeriaceae</taxon>
        <taxon>Teratosphaeria</taxon>
    </lineage>
</organism>
<keyword evidence="2" id="KW-1185">Reference proteome</keyword>
<comment type="caution">
    <text evidence="1">The sequence shown here is derived from an EMBL/GenBank/DDBJ whole genome shotgun (WGS) entry which is preliminary data.</text>
</comment>
<gene>
    <name evidence="1" type="ORF">Tdes44962_MAKER00362</name>
</gene>
<accession>A0A9W7SS60</accession>
<protein>
    <submittedName>
        <fullName evidence="1">Uncharacterized protein</fullName>
    </submittedName>
</protein>
<proteinExistence type="predicted"/>
<dbReference type="AlphaFoldDB" id="A0A9W7SS60"/>
<sequence>MHAHHITSRLSCLAIAAISHCPQLDHHSHLKAWLEEQRTLIDCRRLEQRDRDYERKIYRQERQRRKAAERRQEEVAYIRLLISEGYFGENGEHWRGTKEQWEAATRKVPGFGVVEIY</sequence>